<dbReference type="Pfam" id="PF13007">
    <property type="entry name" value="LZ_Tnp_IS66"/>
    <property type="match status" value="1"/>
</dbReference>
<sequence length="530" mass="59680">MQVMNSSTEPAQSTLHPVHPVHPDWLTTQISAWQAQLAERDAQLVERDAELKRRELKIQQLTLELAHHRRIRFGCKSEALTSEQRDLFAETSDEDGAALVAELEQQQEAAHAPRQHKRRGRNPLPPELPRIEHRHEPESCSCGDCGGALVKIGEDISEQLDVEPARFFVHRHIRPQYACRNCETIVAAAVPAAVINGGLAAPGLHAWLLIQKYLDHLPLYRIEKISERHGVRIARSTLAQWVGQLGVSLQPLVDRLAKVLKQGAVLHADETPVQQLDPGKGKTKRAYMWAYRSNDLEGAPRIVVFDYQISRSGQHARNFLQDWRGHLMVDDYAGYKALVQHGVTELACLAHCRRKFFDLHAAGGHPVAAEALRRIGELYAIEAQSRDEAVSARLARRQQDALPRLLALREWWIAQRQKTANGSGLARAIDYSLKRWSALIRYADSGHLPIDNNLVENAIRPITLGRRNWLFTGSERAGRRAAAIQSLLATAKLNGLEPYAWLKETLEKLPAWPYSRIDELLPLRAPAAEH</sequence>
<feature type="domain" description="Transposase IS66 central" evidence="2">
    <location>
        <begin position="198"/>
        <end position="479"/>
    </location>
</feature>
<evidence type="ECO:0000259" key="4">
    <source>
        <dbReference type="Pfam" id="PF13007"/>
    </source>
</evidence>
<organism evidence="6 7">
    <name type="scientific">Candidatus Accumulibacter phosphatis</name>
    <dbReference type="NCBI Taxonomy" id="327160"/>
    <lineage>
        <taxon>Bacteria</taxon>
        <taxon>Pseudomonadati</taxon>
        <taxon>Pseudomonadota</taxon>
        <taxon>Betaproteobacteria</taxon>
        <taxon>Candidatus Accumulibacter</taxon>
    </lineage>
</organism>
<feature type="domain" description="Transposase IS66 C-terminal" evidence="5">
    <location>
        <begin position="486"/>
        <end position="522"/>
    </location>
</feature>
<accession>A0A080MBV5</accession>
<feature type="domain" description="Transposase IS66 zinc-finger binding" evidence="3">
    <location>
        <begin position="140"/>
        <end position="183"/>
    </location>
</feature>
<comment type="caution">
    <text evidence="6">The sequence shown here is derived from an EMBL/GenBank/DDBJ whole genome shotgun (WGS) entry which is preliminary data.</text>
</comment>
<evidence type="ECO:0000313" key="7">
    <source>
        <dbReference type="Proteomes" id="UP000020077"/>
    </source>
</evidence>
<gene>
    <name evidence="6" type="ORF">AW09_000048</name>
</gene>
<dbReference type="EMBL" id="JDVG02000010">
    <property type="protein sequence ID" value="KFB74614.1"/>
    <property type="molecule type" value="Genomic_DNA"/>
</dbReference>
<dbReference type="Pfam" id="PF13005">
    <property type="entry name" value="zf-IS66"/>
    <property type="match status" value="1"/>
</dbReference>
<dbReference type="InterPro" id="IPR024474">
    <property type="entry name" value="Znf_dom_IS66"/>
</dbReference>
<dbReference type="Pfam" id="PF03050">
    <property type="entry name" value="DDE_Tnp_IS66"/>
    <property type="match status" value="1"/>
</dbReference>
<dbReference type="InterPro" id="IPR039552">
    <property type="entry name" value="IS66_C"/>
</dbReference>
<feature type="region of interest" description="Disordered" evidence="1">
    <location>
        <begin position="105"/>
        <end position="136"/>
    </location>
</feature>
<protein>
    <submittedName>
        <fullName evidence="6">Transposase</fullName>
    </submittedName>
</protein>
<dbReference type="AlphaFoldDB" id="A0A080MBV5"/>
<evidence type="ECO:0000256" key="1">
    <source>
        <dbReference type="SAM" id="MobiDB-lite"/>
    </source>
</evidence>
<dbReference type="PANTHER" id="PTHR33678:SF1">
    <property type="entry name" value="BLL1576 PROTEIN"/>
    <property type="match status" value="1"/>
</dbReference>
<dbReference type="Pfam" id="PF13817">
    <property type="entry name" value="DDE_Tnp_IS66_C"/>
    <property type="match status" value="1"/>
</dbReference>
<dbReference type="Proteomes" id="UP000020077">
    <property type="component" value="Unassembled WGS sequence"/>
</dbReference>
<feature type="domain" description="Transposase TnpC homeodomain" evidence="4">
    <location>
        <begin position="60"/>
        <end position="132"/>
    </location>
</feature>
<dbReference type="NCBIfam" id="NF033517">
    <property type="entry name" value="transpos_IS66"/>
    <property type="match status" value="1"/>
</dbReference>
<dbReference type="InterPro" id="IPR052344">
    <property type="entry name" value="Transposase-related"/>
</dbReference>
<dbReference type="InterPro" id="IPR024463">
    <property type="entry name" value="Transposase_TnpC_homeodom"/>
</dbReference>
<dbReference type="PANTHER" id="PTHR33678">
    <property type="entry name" value="BLL1576 PROTEIN"/>
    <property type="match status" value="1"/>
</dbReference>
<evidence type="ECO:0000259" key="5">
    <source>
        <dbReference type="Pfam" id="PF13817"/>
    </source>
</evidence>
<reference evidence="6 7" key="1">
    <citation type="submission" date="2014-02" db="EMBL/GenBank/DDBJ databases">
        <title>Expanding our view of genomic diversity in Candidatus Accumulibacter clades.</title>
        <authorList>
            <person name="Skennerton C.T."/>
            <person name="Barr J.J."/>
            <person name="Slater F.R."/>
            <person name="Bond P.L."/>
            <person name="Tyson G.W."/>
        </authorList>
    </citation>
    <scope>NUCLEOTIDE SEQUENCE [LARGE SCALE GENOMIC DNA]</scope>
    <source>
        <strain evidence="7">BA-91</strain>
    </source>
</reference>
<name>A0A080MBV5_9PROT</name>
<evidence type="ECO:0000259" key="2">
    <source>
        <dbReference type="Pfam" id="PF03050"/>
    </source>
</evidence>
<evidence type="ECO:0000259" key="3">
    <source>
        <dbReference type="Pfam" id="PF13005"/>
    </source>
</evidence>
<evidence type="ECO:0000313" key="6">
    <source>
        <dbReference type="EMBL" id="KFB74614.1"/>
    </source>
</evidence>
<proteinExistence type="predicted"/>
<dbReference type="InterPro" id="IPR004291">
    <property type="entry name" value="Transposase_IS66_central"/>
</dbReference>